<dbReference type="InterPro" id="IPR038666">
    <property type="entry name" value="SSP1_head-tail_sf"/>
</dbReference>
<evidence type="ECO:0000313" key="1">
    <source>
        <dbReference type="EMBL" id="AGW13817.1"/>
    </source>
</evidence>
<dbReference type="eggNOG" id="COG5614">
    <property type="taxonomic scope" value="Bacteria"/>
</dbReference>
<organism evidence="1 2">
    <name type="scientific">Megalodesulfovibrio gigas (strain ATCC 19364 / DSM 1382 / NCIMB 9332 / VKM B-1759)</name>
    <name type="common">Desulfovibrio gigas</name>
    <dbReference type="NCBI Taxonomy" id="1121448"/>
    <lineage>
        <taxon>Bacteria</taxon>
        <taxon>Pseudomonadati</taxon>
        <taxon>Thermodesulfobacteriota</taxon>
        <taxon>Desulfovibrionia</taxon>
        <taxon>Desulfovibrionales</taxon>
        <taxon>Desulfovibrionaceae</taxon>
        <taxon>Megalodesulfovibrio</taxon>
    </lineage>
</organism>
<reference evidence="1 2" key="1">
    <citation type="journal article" date="2013" name="J. Bacteriol.">
        <title>Roles of HynAB and Ech, the only two hydrogenases found in the model sulfate reducer Desulfovibrio gigas.</title>
        <authorList>
            <person name="Morais-Silva F.O."/>
            <person name="Santos C.I."/>
            <person name="Rodrigues R."/>
            <person name="Pereira I.A."/>
            <person name="Rodrigues-Pousada C."/>
        </authorList>
    </citation>
    <scope>NUCLEOTIDE SEQUENCE [LARGE SCALE GENOMIC DNA]</scope>
    <source>
        <strain evidence="2">ATCC 19364 / DSM 1382 / NCIMB 9332 / VKM B-1759</strain>
    </source>
</reference>
<reference evidence="2" key="2">
    <citation type="submission" date="2013-07" db="EMBL/GenBank/DDBJ databases">
        <authorList>
            <person name="Morais-Silva F.O."/>
            <person name="Rezende A.M."/>
            <person name="Pimentel C."/>
            <person name="Resende D.M."/>
            <person name="Santos C.I."/>
            <person name="Clemente C."/>
            <person name="de Oliveira L.M."/>
            <person name="da Silva S.M."/>
            <person name="Costa D.A."/>
            <person name="Varela-Raposo A."/>
            <person name="Horacio E.C.A."/>
            <person name="Matos M."/>
            <person name="Flores O."/>
            <person name="Ruiz J.C."/>
            <person name="Rodrigues-Pousada C."/>
        </authorList>
    </citation>
    <scope>NUCLEOTIDE SEQUENCE [LARGE SCALE GENOMIC DNA]</scope>
    <source>
        <strain evidence="2">ATCC 19364 / DSM 1382 / NCIMB 9332 / VKM B-1759</strain>
    </source>
</reference>
<sequence length="109" mass="12280">MLRAGQLRHPVMVQANTPTQDAGGEWGAAWADVGLAWADIDDVRGQESRLAMENQGYVTHKIKIRPFAGLTIKHRILWGSRVLNISHIDDTEPDFWWLDAMEVVGREGM</sequence>
<dbReference type="STRING" id="1121448.DGI_2048"/>
<accession>T2GD24</accession>
<evidence type="ECO:0000313" key="2">
    <source>
        <dbReference type="Proteomes" id="UP000016587"/>
    </source>
</evidence>
<dbReference type="Proteomes" id="UP000016587">
    <property type="component" value="Chromosome"/>
</dbReference>
<gene>
    <name evidence="1" type="ORF">DGI_2048</name>
</gene>
<dbReference type="Gene3D" id="2.40.10.270">
    <property type="entry name" value="Bacteriophage SPP1 head-tail adaptor protein"/>
    <property type="match status" value="1"/>
</dbReference>
<dbReference type="Pfam" id="PF05521">
    <property type="entry name" value="Phage_HCP"/>
    <property type="match status" value="1"/>
</dbReference>
<dbReference type="KEGG" id="dgg:DGI_2048"/>
<proteinExistence type="predicted"/>
<dbReference type="AlphaFoldDB" id="T2GD24"/>
<dbReference type="NCBIfam" id="TIGR01563">
    <property type="entry name" value="gp16_SPP1"/>
    <property type="match status" value="1"/>
</dbReference>
<name>T2GD24_MEGG1</name>
<protein>
    <submittedName>
        <fullName evidence="1">Putative phage head-tail adaptor</fullName>
    </submittedName>
</protein>
<keyword evidence="2" id="KW-1185">Reference proteome</keyword>
<dbReference type="RefSeq" id="WP_021760720.1">
    <property type="nucleotide sequence ID" value="NC_022444.1"/>
</dbReference>
<dbReference type="OrthoDB" id="8640229at2"/>
<dbReference type="PATRIC" id="fig|1121448.10.peg.2003"/>
<dbReference type="HOGENOM" id="CLU_147810_1_3_7"/>
<dbReference type="InterPro" id="IPR008767">
    <property type="entry name" value="Phage_SPP1_head-tail_adaptor"/>
</dbReference>
<dbReference type="EMBL" id="CP006585">
    <property type="protein sequence ID" value="AGW13817.1"/>
    <property type="molecule type" value="Genomic_DNA"/>
</dbReference>